<keyword evidence="3" id="KW-1185">Reference proteome</keyword>
<organism evidence="2 3">
    <name type="scientific">Halobacteroides halobius (strain ATCC 35273 / DSM 5150 / MD-1)</name>
    <dbReference type="NCBI Taxonomy" id="748449"/>
    <lineage>
        <taxon>Bacteria</taxon>
        <taxon>Bacillati</taxon>
        <taxon>Bacillota</taxon>
        <taxon>Clostridia</taxon>
        <taxon>Halanaerobiales</taxon>
        <taxon>Halobacteroidaceae</taxon>
        <taxon>Halobacteroides</taxon>
    </lineage>
</organism>
<accession>L0K9G2</accession>
<proteinExistence type="predicted"/>
<dbReference type="AlphaFoldDB" id="L0K9G2"/>
<dbReference type="STRING" id="748449.Halha_1233"/>
<evidence type="ECO:0000259" key="1">
    <source>
        <dbReference type="Pfam" id="PF04961"/>
    </source>
</evidence>
<dbReference type="eggNOG" id="COG3404">
    <property type="taxonomic scope" value="Bacteria"/>
</dbReference>
<keyword evidence="2" id="KW-0378">Hydrolase</keyword>
<evidence type="ECO:0000313" key="3">
    <source>
        <dbReference type="Proteomes" id="UP000010880"/>
    </source>
</evidence>
<dbReference type="InterPro" id="IPR007044">
    <property type="entry name" value="Cyclodeamin/CycHdrlase"/>
</dbReference>
<gene>
    <name evidence="2" type="ordered locus">Halha_1233</name>
</gene>
<dbReference type="KEGG" id="hhl:Halha_1233"/>
<dbReference type="GO" id="GO:0016787">
    <property type="term" value="F:hydrolase activity"/>
    <property type="evidence" value="ECO:0007669"/>
    <property type="project" value="UniProtKB-KW"/>
</dbReference>
<sequence>MIKIIYFFFILDYNNNIINEEAKEIITDINSSIKELSQQIASPKNPVPAGGATIATTALLGVSLLKLVFQVSQNNWNIKTKEEFNEYLTTLNTIQEDLSQAIADDTKAYQINLANNFQNQTKLKKIIAVPLQITETAKAALTVGDKLEGKVKTTVQADHKVATLNLKASIKGAITIIEANYNFFPADDNYIKKVKSKINKIKDRDEF</sequence>
<dbReference type="InterPro" id="IPR036178">
    <property type="entry name" value="Formintransfe-cycloase-like_sf"/>
</dbReference>
<name>L0K9G2_HALHC</name>
<dbReference type="Proteomes" id="UP000010880">
    <property type="component" value="Chromosome"/>
</dbReference>
<evidence type="ECO:0000313" key="2">
    <source>
        <dbReference type="EMBL" id="AGB41180.1"/>
    </source>
</evidence>
<dbReference type="EMBL" id="CP003359">
    <property type="protein sequence ID" value="AGB41180.1"/>
    <property type="molecule type" value="Genomic_DNA"/>
</dbReference>
<dbReference type="SUPFAM" id="SSF101262">
    <property type="entry name" value="Methenyltetrahydrofolate cyclohydrolase-like"/>
    <property type="match status" value="1"/>
</dbReference>
<reference evidence="3" key="1">
    <citation type="submission" date="2012-02" db="EMBL/GenBank/DDBJ databases">
        <title>The complete genome of Halobacteroides halobius DSM 5150.</title>
        <authorList>
            <person name="Lucas S."/>
            <person name="Copeland A."/>
            <person name="Lapidus A."/>
            <person name="Glavina del Rio T."/>
            <person name="Dalin E."/>
            <person name="Tice H."/>
            <person name="Bruce D."/>
            <person name="Goodwin L."/>
            <person name="Pitluck S."/>
            <person name="Peters L."/>
            <person name="Mikhailova N."/>
            <person name="Gu W."/>
            <person name="Kyrpides N."/>
            <person name="Mavromatis K."/>
            <person name="Ivanova N."/>
            <person name="Brettin T."/>
            <person name="Detter J.C."/>
            <person name="Han C."/>
            <person name="Larimer F."/>
            <person name="Land M."/>
            <person name="Hauser L."/>
            <person name="Markowitz V."/>
            <person name="Cheng J.-F."/>
            <person name="Hugenholtz P."/>
            <person name="Woyke T."/>
            <person name="Wu D."/>
            <person name="Tindall B."/>
            <person name="Pomrenke H."/>
            <person name="Brambilla E."/>
            <person name="Klenk H.-P."/>
            <person name="Eisen J.A."/>
        </authorList>
    </citation>
    <scope>NUCLEOTIDE SEQUENCE [LARGE SCALE GENOMIC DNA]</scope>
    <source>
        <strain evidence="3">ATCC 35273 / DSM 5150 / MD-1</strain>
    </source>
</reference>
<dbReference type="Pfam" id="PF04961">
    <property type="entry name" value="FTCD_C"/>
    <property type="match status" value="1"/>
</dbReference>
<protein>
    <submittedName>
        <fullName evidence="2">Methenyl tetrahydrofolate cyclohydrolase</fullName>
    </submittedName>
</protein>
<feature type="domain" description="Cyclodeaminase/cyclohydrolase" evidence="1">
    <location>
        <begin position="32"/>
        <end position="199"/>
    </location>
</feature>
<dbReference type="HOGENOM" id="CLU_1324851_0_0_9"/>
<dbReference type="Gene3D" id="1.20.120.680">
    <property type="entry name" value="Formiminotetrahydrofolate cyclodeaminase monomer, up-and-down helical bundle"/>
    <property type="match status" value="1"/>
</dbReference>
<dbReference type="RefSeq" id="WP_015326902.1">
    <property type="nucleotide sequence ID" value="NC_019978.1"/>
</dbReference>